<dbReference type="AlphaFoldDB" id="A0A919MVK8"/>
<dbReference type="InterPro" id="IPR027795">
    <property type="entry name" value="CASTOR_ACT_dom"/>
</dbReference>
<dbReference type="Pfam" id="PF21631">
    <property type="entry name" value="A9CJY8-like_N"/>
    <property type="match status" value="1"/>
</dbReference>
<dbReference type="PANTHER" id="PTHR31131">
    <property type="entry name" value="CHROMOSOME 1, WHOLE GENOME SHOTGUN SEQUENCE"/>
    <property type="match status" value="1"/>
</dbReference>
<reference evidence="3" key="1">
    <citation type="submission" date="2021-01" db="EMBL/GenBank/DDBJ databases">
        <title>Whole genome shotgun sequence of Actinoplanes rishiriensis NBRC 108556.</title>
        <authorList>
            <person name="Komaki H."/>
            <person name="Tamura T."/>
        </authorList>
    </citation>
    <scope>NUCLEOTIDE SEQUENCE</scope>
    <source>
        <strain evidence="3">NBRC 108556</strain>
    </source>
</reference>
<dbReference type="EMBL" id="BOMV01000048">
    <property type="protein sequence ID" value="GIE96519.1"/>
    <property type="molecule type" value="Genomic_DNA"/>
</dbReference>
<evidence type="ECO:0000259" key="2">
    <source>
        <dbReference type="Pfam" id="PF21631"/>
    </source>
</evidence>
<evidence type="ECO:0000313" key="4">
    <source>
        <dbReference type="Proteomes" id="UP000636960"/>
    </source>
</evidence>
<dbReference type="SUPFAM" id="SSF55021">
    <property type="entry name" value="ACT-like"/>
    <property type="match status" value="2"/>
</dbReference>
<accession>A0A919MVK8</accession>
<dbReference type="InterPro" id="IPR045865">
    <property type="entry name" value="ACT-like_dom_sf"/>
</dbReference>
<feature type="domain" description="A9CJY8-like N-terminal" evidence="2">
    <location>
        <begin position="9"/>
        <end position="57"/>
    </location>
</feature>
<dbReference type="PANTHER" id="PTHR31131:SF6">
    <property type="entry name" value="CASTOR ACT DOMAIN-CONTAINING PROTEIN"/>
    <property type="match status" value="1"/>
</dbReference>
<evidence type="ECO:0000313" key="3">
    <source>
        <dbReference type="EMBL" id="GIE96519.1"/>
    </source>
</evidence>
<keyword evidence="4" id="KW-1185">Reference proteome</keyword>
<protein>
    <submittedName>
        <fullName evidence="3">Amino acid-binding protein</fullName>
    </submittedName>
</protein>
<dbReference type="PIRSF" id="PIRSF008459">
    <property type="entry name" value="UCP008459"/>
    <property type="match status" value="1"/>
</dbReference>
<dbReference type="InterPro" id="IPR051719">
    <property type="entry name" value="CASTOR_mTORC1"/>
</dbReference>
<gene>
    <name evidence="3" type="ORF">Ari01nite_39840</name>
</gene>
<dbReference type="Gene3D" id="3.30.2130.10">
    <property type="entry name" value="VC0802-like"/>
    <property type="match status" value="1"/>
</dbReference>
<feature type="domain" description="CASTOR ACT" evidence="1">
    <location>
        <begin position="61"/>
        <end position="121"/>
    </location>
</feature>
<dbReference type="InterPro" id="IPR016540">
    <property type="entry name" value="UCP008459"/>
</dbReference>
<organism evidence="3 4">
    <name type="scientific">Paractinoplanes rishiriensis</name>
    <dbReference type="NCBI Taxonomy" id="1050105"/>
    <lineage>
        <taxon>Bacteria</taxon>
        <taxon>Bacillati</taxon>
        <taxon>Actinomycetota</taxon>
        <taxon>Actinomycetes</taxon>
        <taxon>Micromonosporales</taxon>
        <taxon>Micromonosporaceae</taxon>
        <taxon>Paractinoplanes</taxon>
    </lineage>
</organism>
<proteinExistence type="predicted"/>
<dbReference type="Pfam" id="PF13840">
    <property type="entry name" value="ACT_7"/>
    <property type="match status" value="1"/>
</dbReference>
<dbReference type="Proteomes" id="UP000636960">
    <property type="component" value="Unassembled WGS sequence"/>
</dbReference>
<comment type="caution">
    <text evidence="3">The sequence shown here is derived from an EMBL/GenBank/DDBJ whole genome shotgun (WGS) entry which is preliminary data.</text>
</comment>
<name>A0A919MVK8_9ACTN</name>
<sequence length="129" mass="13582">MLDLDLLPEEYAVCRLPAGSPIPPSLAAGPDDKSVISLSWAPDELSIICPADRVPDDAVADTAWRCLRVVGPLDLALTGVLASLIGPLADARVNIVTFSTYTTDYLLVPSVRLTEAVDTLTAAGHRIAS</sequence>
<dbReference type="RefSeq" id="WP_203782771.1">
    <property type="nucleotide sequence ID" value="NZ_BOMV01000048.1"/>
</dbReference>
<evidence type="ECO:0000259" key="1">
    <source>
        <dbReference type="Pfam" id="PF13840"/>
    </source>
</evidence>
<dbReference type="InterPro" id="IPR049447">
    <property type="entry name" value="A9CJY8-like_N"/>
</dbReference>